<evidence type="ECO:0000256" key="1">
    <source>
        <dbReference type="ARBA" id="ARBA00023015"/>
    </source>
</evidence>
<dbReference type="SMART" id="SM00421">
    <property type="entry name" value="HTH_LUXR"/>
    <property type="match status" value="1"/>
</dbReference>
<feature type="domain" description="HTH luxR-type" evidence="4">
    <location>
        <begin position="152"/>
        <end position="217"/>
    </location>
</feature>
<dbReference type="Gene3D" id="3.40.50.2300">
    <property type="match status" value="1"/>
</dbReference>
<keyword evidence="6" id="KW-1185">Reference proteome</keyword>
<keyword evidence="3" id="KW-0804">Transcription</keyword>
<dbReference type="AlphaFoldDB" id="A0A327QKG8"/>
<dbReference type="CDD" id="cd06170">
    <property type="entry name" value="LuxR_C_like"/>
    <property type="match status" value="1"/>
</dbReference>
<gene>
    <name evidence="5" type="ORF">LX64_02173</name>
</gene>
<accession>A0A327QKG8</accession>
<evidence type="ECO:0000256" key="3">
    <source>
        <dbReference type="ARBA" id="ARBA00023163"/>
    </source>
</evidence>
<name>A0A327QKG8_9BACT</name>
<dbReference type="EMBL" id="QLLL01000004">
    <property type="protein sequence ID" value="RAJ05019.1"/>
    <property type="molecule type" value="Genomic_DNA"/>
</dbReference>
<dbReference type="Pfam" id="PF00196">
    <property type="entry name" value="GerE"/>
    <property type="match status" value="1"/>
</dbReference>
<keyword evidence="1" id="KW-0805">Transcription regulation</keyword>
<dbReference type="InterPro" id="IPR016032">
    <property type="entry name" value="Sig_transdc_resp-reg_C-effctor"/>
</dbReference>
<evidence type="ECO:0000259" key="4">
    <source>
        <dbReference type="PROSITE" id="PS50043"/>
    </source>
</evidence>
<reference evidence="5 6" key="1">
    <citation type="submission" date="2018-06" db="EMBL/GenBank/DDBJ databases">
        <title>Genomic Encyclopedia of Archaeal and Bacterial Type Strains, Phase II (KMG-II): from individual species to whole genera.</title>
        <authorList>
            <person name="Goeker M."/>
        </authorList>
    </citation>
    <scope>NUCLEOTIDE SEQUENCE [LARGE SCALE GENOMIC DNA]</scope>
    <source>
        <strain evidence="5 6">DSM 23857</strain>
    </source>
</reference>
<dbReference type="PROSITE" id="PS50043">
    <property type="entry name" value="HTH_LUXR_2"/>
    <property type="match status" value="1"/>
</dbReference>
<dbReference type="InterPro" id="IPR000792">
    <property type="entry name" value="Tscrpt_reg_LuxR_C"/>
</dbReference>
<dbReference type="Proteomes" id="UP000249547">
    <property type="component" value="Unassembled WGS sequence"/>
</dbReference>
<dbReference type="SUPFAM" id="SSF46894">
    <property type="entry name" value="C-terminal effector domain of the bipartite response regulators"/>
    <property type="match status" value="1"/>
</dbReference>
<dbReference type="RefSeq" id="WP_111597648.1">
    <property type="nucleotide sequence ID" value="NZ_QLLL01000004.1"/>
</dbReference>
<evidence type="ECO:0000313" key="6">
    <source>
        <dbReference type="Proteomes" id="UP000249547"/>
    </source>
</evidence>
<organism evidence="5 6">
    <name type="scientific">Chitinophaga skermanii</name>
    <dbReference type="NCBI Taxonomy" id="331697"/>
    <lineage>
        <taxon>Bacteria</taxon>
        <taxon>Pseudomonadati</taxon>
        <taxon>Bacteroidota</taxon>
        <taxon>Chitinophagia</taxon>
        <taxon>Chitinophagales</taxon>
        <taxon>Chitinophagaceae</taxon>
        <taxon>Chitinophaga</taxon>
    </lineage>
</organism>
<protein>
    <submittedName>
        <fullName evidence="5">Regulatory LuxR family protein</fullName>
    </submittedName>
</protein>
<sequence length="223" mass="25383">MMNQSGFATCILSYSPFIISANETLFETLKCLPGLENMCLLSPGVHEIFNLFRIVDKALMLFVDVDDYAVTTLMHFMQKVSYPQMVVIAITADSDVQKAIGFLRIGMRGIVMKEELNEAFIHDIVNTYPNKGFPISNVITQSIIQVLVADAKQPFDADLSKREQQILHHLTKGASYKMIASDLEISIETVRHHIKRLYKKLDIKSKGEIMSKMMDTRTYHPFM</sequence>
<evidence type="ECO:0000256" key="2">
    <source>
        <dbReference type="ARBA" id="ARBA00023125"/>
    </source>
</evidence>
<dbReference type="PROSITE" id="PS00622">
    <property type="entry name" value="HTH_LUXR_1"/>
    <property type="match status" value="1"/>
</dbReference>
<dbReference type="GO" id="GO:0006355">
    <property type="term" value="P:regulation of DNA-templated transcription"/>
    <property type="evidence" value="ECO:0007669"/>
    <property type="project" value="InterPro"/>
</dbReference>
<comment type="caution">
    <text evidence="5">The sequence shown here is derived from an EMBL/GenBank/DDBJ whole genome shotgun (WGS) entry which is preliminary data.</text>
</comment>
<evidence type="ECO:0000313" key="5">
    <source>
        <dbReference type="EMBL" id="RAJ05019.1"/>
    </source>
</evidence>
<dbReference type="PRINTS" id="PR00038">
    <property type="entry name" value="HTHLUXR"/>
</dbReference>
<dbReference type="PANTHER" id="PTHR44688">
    <property type="entry name" value="DNA-BINDING TRANSCRIPTIONAL ACTIVATOR DEVR_DOSR"/>
    <property type="match status" value="1"/>
</dbReference>
<keyword evidence="2" id="KW-0238">DNA-binding</keyword>
<dbReference type="OrthoDB" id="9797341at2"/>
<dbReference type="PANTHER" id="PTHR44688:SF16">
    <property type="entry name" value="DNA-BINDING TRANSCRIPTIONAL ACTIVATOR DEVR_DOSR"/>
    <property type="match status" value="1"/>
</dbReference>
<proteinExistence type="predicted"/>
<dbReference type="GO" id="GO:0003677">
    <property type="term" value="F:DNA binding"/>
    <property type="evidence" value="ECO:0007669"/>
    <property type="project" value="UniProtKB-KW"/>
</dbReference>